<evidence type="ECO:0000313" key="1">
    <source>
        <dbReference type="EMBL" id="SLN77801.1"/>
    </source>
</evidence>
<sequence length="76" mass="8554">MAQSECGGWQIKRNIAVSRLASAQRWAGYLVDQGKRHLIVPRIKGKVIGVSRSIHYAPVEAQRDALEAWKRAVGWK</sequence>
<proteinExistence type="predicted"/>
<dbReference type="Proteomes" id="UP000193900">
    <property type="component" value="Unassembled WGS sequence"/>
</dbReference>
<evidence type="ECO:0000313" key="2">
    <source>
        <dbReference type="Proteomes" id="UP000193900"/>
    </source>
</evidence>
<reference evidence="1 2" key="1">
    <citation type="submission" date="2017-03" db="EMBL/GenBank/DDBJ databases">
        <authorList>
            <person name="Afonso C.L."/>
            <person name="Miller P.J."/>
            <person name="Scott M.A."/>
            <person name="Spackman E."/>
            <person name="Goraichik I."/>
            <person name="Dimitrov K.M."/>
            <person name="Suarez D.L."/>
            <person name="Swayne D.E."/>
        </authorList>
    </citation>
    <scope>NUCLEOTIDE SEQUENCE [LARGE SCALE GENOMIC DNA]</scope>
    <source>
        <strain evidence="1 2">CECT 7023</strain>
    </source>
</reference>
<dbReference type="AlphaFoldDB" id="A0A1Y5U5W6"/>
<accession>A0A1Y5U5W6</accession>
<keyword evidence="2" id="KW-1185">Reference proteome</keyword>
<organism evidence="1 2">
    <name type="scientific">Roseisalinus antarcticus</name>
    <dbReference type="NCBI Taxonomy" id="254357"/>
    <lineage>
        <taxon>Bacteria</taxon>
        <taxon>Pseudomonadati</taxon>
        <taxon>Pseudomonadota</taxon>
        <taxon>Alphaproteobacteria</taxon>
        <taxon>Rhodobacterales</taxon>
        <taxon>Roseobacteraceae</taxon>
        <taxon>Roseisalinus</taxon>
    </lineage>
</organism>
<protein>
    <submittedName>
        <fullName evidence="1">Uncharacterized protein</fullName>
    </submittedName>
</protein>
<name>A0A1Y5U5W6_9RHOB</name>
<dbReference type="EMBL" id="FWFZ01000062">
    <property type="protein sequence ID" value="SLN77801.1"/>
    <property type="molecule type" value="Genomic_DNA"/>
</dbReference>
<gene>
    <name evidence="1" type="ORF">ROA7023_04518</name>
</gene>